<evidence type="ECO:0000256" key="7">
    <source>
        <dbReference type="SAM" id="Phobius"/>
    </source>
</evidence>
<gene>
    <name evidence="9" type="ORF">NCI01_13550</name>
</gene>
<dbReference type="PANTHER" id="PTHR33406">
    <property type="entry name" value="MEMBRANE PROTEIN MJ1562-RELATED"/>
    <property type="match status" value="1"/>
</dbReference>
<keyword evidence="2" id="KW-1003">Cell membrane</keyword>
<dbReference type="PROSITE" id="PS50156">
    <property type="entry name" value="SSD"/>
    <property type="match status" value="1"/>
</dbReference>
<accession>A0ABT1KYI5</accession>
<dbReference type="Pfam" id="PF03176">
    <property type="entry name" value="MMPL"/>
    <property type="match status" value="2"/>
</dbReference>
<feature type="transmembrane region" description="Helical" evidence="7">
    <location>
        <begin position="225"/>
        <end position="243"/>
    </location>
</feature>
<organism evidence="9 10">
    <name type="scientific">Nocardioides pinisoli</name>
    <dbReference type="NCBI Taxonomy" id="2950279"/>
    <lineage>
        <taxon>Bacteria</taxon>
        <taxon>Bacillati</taxon>
        <taxon>Actinomycetota</taxon>
        <taxon>Actinomycetes</taxon>
        <taxon>Propionibacteriales</taxon>
        <taxon>Nocardioidaceae</taxon>
        <taxon>Nocardioides</taxon>
    </lineage>
</organism>
<feature type="transmembrane region" description="Helical" evidence="7">
    <location>
        <begin position="535"/>
        <end position="554"/>
    </location>
</feature>
<dbReference type="EMBL" id="JANARS010000005">
    <property type="protein sequence ID" value="MCP3422823.1"/>
    <property type="molecule type" value="Genomic_DNA"/>
</dbReference>
<sequence length="713" mass="74232">MNRILGPMARLSAAHPWRTLLLWLVGAAAAFSLAAAVGGPAQEDWDAPGTPAQRGVDLLREHLPEAGNASAQVVVHDRGQAPVPGREVAALATRLAAMPHVLAVDPPRVSADGATVLLTVRYDVPVTHRDLMGHAEPLEDAVAATRATGLQAALGGELPATAQAEVKGTGEMIGILGALVILLLMFGSVVAAGLPVLVAVAGLAVGGAGITVLCGLMSVSPSAPMVASMVGLGVGIDYALLLLTRTRYHLAAGLGVVDAVERAAVTAGRSVVLAGATVLVSLLGLRLAGLATYSAFGLATALTVLAVVVSTLVLVPALCGLLHRRLLPRRVRRGGVTRSKGPSRSQRWAERVAARPLAWALAAVTVMLLLAAPVLEMRTWPQSGSDDPTSVQGRQAYDLLSEAFGPGAPTPYVVVADRSRLGDAEVADLVADLRARDDLVEVSDPVVSPDGGVAVVGAESTFADNDARTPDQVASLRELLPDGAELAGSNALFADFSSVLGEKIWLVIGFVVSVSALMLMLMFRSPVVALKAVVMNLLSVGAAYGVVTATFQWGWGLELLGVDHTLPMSSWMPILMFAILFGLSMDYEVFLLAAIREDYERTGDARGSVARGLAATSGVITAAAAIMVLVFLGFTSETATLVKMLGFGLGVAILLDATVVRLVLVPATMTLLGERNWWTPAWLDRLLPRLQGEGPTGAEEEPVKDERVPLLVE</sequence>
<dbReference type="RefSeq" id="WP_254182013.1">
    <property type="nucleotide sequence ID" value="NZ_JANARS010000005.1"/>
</dbReference>
<evidence type="ECO:0000256" key="3">
    <source>
        <dbReference type="ARBA" id="ARBA00022692"/>
    </source>
</evidence>
<feature type="transmembrane region" description="Helical" evidence="7">
    <location>
        <begin position="197"/>
        <end position="219"/>
    </location>
</feature>
<comment type="subcellular location">
    <subcellularLocation>
        <location evidence="1">Cell membrane</location>
        <topology evidence="1">Multi-pass membrane protein</topology>
    </subcellularLocation>
</comment>
<evidence type="ECO:0000313" key="10">
    <source>
        <dbReference type="Proteomes" id="UP001204524"/>
    </source>
</evidence>
<proteinExistence type="predicted"/>
<evidence type="ECO:0000256" key="4">
    <source>
        <dbReference type="ARBA" id="ARBA00022989"/>
    </source>
</evidence>
<keyword evidence="4 7" id="KW-1133">Transmembrane helix</keyword>
<evidence type="ECO:0000256" key="5">
    <source>
        <dbReference type="ARBA" id="ARBA00023136"/>
    </source>
</evidence>
<evidence type="ECO:0000256" key="6">
    <source>
        <dbReference type="SAM" id="MobiDB-lite"/>
    </source>
</evidence>
<keyword evidence="3 7" id="KW-0812">Transmembrane</keyword>
<evidence type="ECO:0000256" key="1">
    <source>
        <dbReference type="ARBA" id="ARBA00004651"/>
    </source>
</evidence>
<dbReference type="Proteomes" id="UP001204524">
    <property type="component" value="Unassembled WGS sequence"/>
</dbReference>
<dbReference type="InterPro" id="IPR050545">
    <property type="entry name" value="Mycobact_MmpL"/>
</dbReference>
<feature type="domain" description="SSD" evidence="8">
    <location>
        <begin position="187"/>
        <end position="321"/>
    </location>
</feature>
<evidence type="ECO:0000256" key="2">
    <source>
        <dbReference type="ARBA" id="ARBA00022475"/>
    </source>
</evidence>
<feature type="transmembrane region" description="Helical" evidence="7">
    <location>
        <begin position="271"/>
        <end position="289"/>
    </location>
</feature>
<dbReference type="Gene3D" id="1.20.1640.10">
    <property type="entry name" value="Multidrug efflux transporter AcrB transmembrane domain"/>
    <property type="match status" value="2"/>
</dbReference>
<protein>
    <submittedName>
        <fullName evidence="9">MMPL family transporter</fullName>
    </submittedName>
</protein>
<feature type="transmembrane region" description="Helical" evidence="7">
    <location>
        <begin position="357"/>
        <end position="375"/>
    </location>
</feature>
<dbReference type="InterPro" id="IPR000731">
    <property type="entry name" value="SSD"/>
</dbReference>
<feature type="region of interest" description="Disordered" evidence="6">
    <location>
        <begin position="693"/>
        <end position="713"/>
    </location>
</feature>
<feature type="transmembrane region" description="Helical" evidence="7">
    <location>
        <begin position="504"/>
        <end position="523"/>
    </location>
</feature>
<dbReference type="SUPFAM" id="SSF82866">
    <property type="entry name" value="Multidrug efflux transporter AcrB transmembrane domain"/>
    <property type="match status" value="2"/>
</dbReference>
<feature type="transmembrane region" description="Helical" evidence="7">
    <location>
        <begin position="613"/>
        <end position="632"/>
    </location>
</feature>
<keyword evidence="10" id="KW-1185">Reference proteome</keyword>
<feature type="compositionally biased region" description="Basic and acidic residues" evidence="6">
    <location>
        <begin position="704"/>
        <end position="713"/>
    </location>
</feature>
<feature type="transmembrane region" description="Helical" evidence="7">
    <location>
        <begin position="644"/>
        <end position="665"/>
    </location>
</feature>
<feature type="transmembrane region" description="Helical" evidence="7">
    <location>
        <begin position="172"/>
        <end position="190"/>
    </location>
</feature>
<reference evidence="9 10" key="1">
    <citation type="submission" date="2022-06" db="EMBL/GenBank/DDBJ databases">
        <authorList>
            <person name="So Y."/>
        </authorList>
    </citation>
    <scope>NUCLEOTIDE SEQUENCE [LARGE SCALE GENOMIC DNA]</scope>
    <source>
        <strain evidence="9 10">STR3</strain>
    </source>
</reference>
<feature type="transmembrane region" description="Helical" evidence="7">
    <location>
        <begin position="574"/>
        <end position="593"/>
    </location>
</feature>
<dbReference type="InterPro" id="IPR004869">
    <property type="entry name" value="MMPL_dom"/>
</dbReference>
<evidence type="ECO:0000313" key="9">
    <source>
        <dbReference type="EMBL" id="MCP3422823.1"/>
    </source>
</evidence>
<keyword evidence="5 7" id="KW-0472">Membrane</keyword>
<evidence type="ECO:0000259" key="8">
    <source>
        <dbReference type="PROSITE" id="PS50156"/>
    </source>
</evidence>
<dbReference type="PANTHER" id="PTHR33406:SF13">
    <property type="entry name" value="MEMBRANE PROTEIN YDFJ"/>
    <property type="match status" value="1"/>
</dbReference>
<name>A0ABT1KYI5_9ACTN</name>
<feature type="transmembrane region" description="Helical" evidence="7">
    <location>
        <begin position="295"/>
        <end position="323"/>
    </location>
</feature>
<comment type="caution">
    <text evidence="9">The sequence shown here is derived from an EMBL/GenBank/DDBJ whole genome shotgun (WGS) entry which is preliminary data.</text>
</comment>